<dbReference type="Proteomes" id="UP001529510">
    <property type="component" value="Unassembled WGS sequence"/>
</dbReference>
<proteinExistence type="predicted"/>
<dbReference type="AlphaFoldDB" id="A0ABD0R8F3"/>
<feature type="non-terminal residue" evidence="1">
    <location>
        <position position="53"/>
    </location>
</feature>
<gene>
    <name evidence="1" type="ORF">M9458_012221</name>
</gene>
<comment type="caution">
    <text evidence="1">The sequence shown here is derived from an EMBL/GenBank/DDBJ whole genome shotgun (WGS) entry which is preliminary data.</text>
</comment>
<organism evidence="1 2">
    <name type="scientific">Cirrhinus mrigala</name>
    <name type="common">Mrigala</name>
    <dbReference type="NCBI Taxonomy" id="683832"/>
    <lineage>
        <taxon>Eukaryota</taxon>
        <taxon>Metazoa</taxon>
        <taxon>Chordata</taxon>
        <taxon>Craniata</taxon>
        <taxon>Vertebrata</taxon>
        <taxon>Euteleostomi</taxon>
        <taxon>Actinopterygii</taxon>
        <taxon>Neopterygii</taxon>
        <taxon>Teleostei</taxon>
        <taxon>Ostariophysi</taxon>
        <taxon>Cypriniformes</taxon>
        <taxon>Cyprinidae</taxon>
        <taxon>Labeoninae</taxon>
        <taxon>Labeonini</taxon>
        <taxon>Cirrhinus</taxon>
    </lineage>
</organism>
<protein>
    <submittedName>
        <fullName evidence="1">Uncharacterized protein</fullName>
    </submittedName>
</protein>
<evidence type="ECO:0000313" key="2">
    <source>
        <dbReference type="Proteomes" id="UP001529510"/>
    </source>
</evidence>
<keyword evidence="2" id="KW-1185">Reference proteome</keyword>
<name>A0ABD0R8F3_CIRMR</name>
<reference evidence="1 2" key="1">
    <citation type="submission" date="2024-05" db="EMBL/GenBank/DDBJ databases">
        <title>Genome sequencing and assembly of Indian major carp, Cirrhinus mrigala (Hamilton, 1822).</title>
        <authorList>
            <person name="Mohindra V."/>
            <person name="Chowdhury L.M."/>
            <person name="Lal K."/>
            <person name="Jena J.K."/>
        </authorList>
    </citation>
    <scope>NUCLEOTIDE SEQUENCE [LARGE SCALE GENOMIC DNA]</scope>
    <source>
        <strain evidence="1">CM1030</strain>
        <tissue evidence="1">Blood</tissue>
    </source>
</reference>
<accession>A0ABD0R8F3</accession>
<dbReference type="EMBL" id="JAMKFB020000005">
    <property type="protein sequence ID" value="KAL0193925.1"/>
    <property type="molecule type" value="Genomic_DNA"/>
</dbReference>
<sequence length="53" mass="5838">HVISHPGHCVFLLGDIRPGRPPLSVWFPPHLLSLALAPDHTCDEPVYTKGIET</sequence>
<feature type="non-terminal residue" evidence="1">
    <location>
        <position position="1"/>
    </location>
</feature>
<evidence type="ECO:0000313" key="1">
    <source>
        <dbReference type="EMBL" id="KAL0193925.1"/>
    </source>
</evidence>